<protein>
    <submittedName>
        <fullName evidence="1">Uncharacterized protein</fullName>
    </submittedName>
</protein>
<dbReference type="EMBL" id="PNYA01000003">
    <property type="protein sequence ID" value="PMS22642.1"/>
    <property type="molecule type" value="Genomic_DNA"/>
</dbReference>
<accession>A0A2N7VZQ1</accession>
<comment type="caution">
    <text evidence="1">The sequence shown here is derived from an EMBL/GenBank/DDBJ whole genome shotgun (WGS) entry which is preliminary data.</text>
</comment>
<sequence>MLQSSEIQKRFSHIQQTISEATRSCQSAQSVPQDLKNCVEELDKQCRTAQSAMKSQDEERMRECIDSLEQMGDRAERACRQAGNVDGELKRAVSTMHSELSDLKRQLH</sequence>
<evidence type="ECO:0000313" key="1">
    <source>
        <dbReference type="EMBL" id="PMS22642.1"/>
    </source>
</evidence>
<dbReference type="RefSeq" id="WP_102644230.1">
    <property type="nucleotide sequence ID" value="NZ_PNYA01000003.1"/>
</dbReference>
<organism evidence="1 2">
    <name type="scientific">Trinickia dabaoshanensis</name>
    <dbReference type="NCBI Taxonomy" id="564714"/>
    <lineage>
        <taxon>Bacteria</taxon>
        <taxon>Pseudomonadati</taxon>
        <taxon>Pseudomonadota</taxon>
        <taxon>Betaproteobacteria</taxon>
        <taxon>Burkholderiales</taxon>
        <taxon>Burkholderiaceae</taxon>
        <taxon>Trinickia</taxon>
    </lineage>
</organism>
<gene>
    <name evidence="1" type="ORF">C0Z18_04855</name>
</gene>
<name>A0A2N7VZQ1_9BURK</name>
<proteinExistence type="predicted"/>
<evidence type="ECO:0000313" key="2">
    <source>
        <dbReference type="Proteomes" id="UP000235616"/>
    </source>
</evidence>
<keyword evidence="2" id="KW-1185">Reference proteome</keyword>
<dbReference type="Proteomes" id="UP000235616">
    <property type="component" value="Unassembled WGS sequence"/>
</dbReference>
<reference evidence="1 2" key="1">
    <citation type="submission" date="2018-01" db="EMBL/GenBank/DDBJ databases">
        <title>Whole genome analyses suggest that Burkholderia sensu lato contains two further novel genera in the rhizoxinica-symbiotica group Mycetohabitans gen. nov., and Trinickia gen. nov.: implications for the evolution of diazotrophy and nodulation in the Burkholderiaceae.</title>
        <authorList>
            <person name="Estrada-de los Santos P."/>
            <person name="Palmer M."/>
            <person name="Chavez-Ramirez B."/>
            <person name="Beukes C."/>
            <person name="Steenkamp E.T."/>
            <person name="Hirsch A.M."/>
            <person name="Manyaka P."/>
            <person name="Maluk M."/>
            <person name="Lafos M."/>
            <person name="Crook M."/>
            <person name="Gross E."/>
            <person name="Simon M.F."/>
            <person name="Bueno dos Reis Junior F."/>
            <person name="Poole P.S."/>
            <person name="Venter S.N."/>
            <person name="James E.K."/>
        </authorList>
    </citation>
    <scope>NUCLEOTIDE SEQUENCE [LARGE SCALE GENOMIC DNA]</scope>
    <source>
        <strain evidence="1 2">GIMN1.004</strain>
    </source>
</reference>
<dbReference type="OrthoDB" id="8926298at2"/>
<dbReference type="AlphaFoldDB" id="A0A2N7VZQ1"/>